<dbReference type="InterPro" id="IPR036866">
    <property type="entry name" value="RibonucZ/Hydroxyglut_hydro"/>
</dbReference>
<proteinExistence type="predicted"/>
<sequence>MRVYVGFVSASARTARVEETTRHRLSTVLSSEPIETSITRQFDVGTMRIYDRSPSSGYRLIDTFERGFGWMAHPEEAGLRASHAVVGDDGGVWLFDPLDAPGIDEEIDGLGDVSGVAVCSRYHARDAAAFARRYDVPVYVPSWLGRVSDQIQAPLEYYDDVLAGSGFTARRVDSMPGWCEAAPYRESDDTLYVPDMLGTAPLYTTNSERLGVYLLCRLLPPFEAFTDLNPERILVGHGTGLFDEPAAALRSALANARRGFPRALLENGPTQIRALTDAL</sequence>
<dbReference type="Proteomes" id="UP000199199">
    <property type="component" value="Unassembled WGS sequence"/>
</dbReference>
<dbReference type="SUPFAM" id="SSF56281">
    <property type="entry name" value="Metallo-hydrolase/oxidoreductase"/>
    <property type="match status" value="1"/>
</dbReference>
<organism evidence="1 2">
    <name type="scientific">Halostagnicola kamekurae</name>
    <dbReference type="NCBI Taxonomy" id="619731"/>
    <lineage>
        <taxon>Archaea</taxon>
        <taxon>Methanobacteriati</taxon>
        <taxon>Methanobacteriota</taxon>
        <taxon>Stenosarchaea group</taxon>
        <taxon>Halobacteria</taxon>
        <taxon>Halobacteriales</taxon>
        <taxon>Natrialbaceae</taxon>
        <taxon>Halostagnicola</taxon>
    </lineage>
</organism>
<keyword evidence="2" id="KW-1185">Reference proteome</keyword>
<evidence type="ECO:0000313" key="1">
    <source>
        <dbReference type="EMBL" id="SFS48344.1"/>
    </source>
</evidence>
<name>A0A1I6Q7F1_9EURY</name>
<protein>
    <recommendedName>
        <fullName evidence="3">Metallo-beta-lactamase superfamily protein</fullName>
    </recommendedName>
</protein>
<evidence type="ECO:0000313" key="2">
    <source>
        <dbReference type="Proteomes" id="UP000199199"/>
    </source>
</evidence>
<dbReference type="Gene3D" id="3.60.15.10">
    <property type="entry name" value="Ribonuclease Z/Hydroxyacylglutathione hydrolase-like"/>
    <property type="match status" value="1"/>
</dbReference>
<accession>A0A1I6Q7F1</accession>
<gene>
    <name evidence="1" type="ORF">SAMN04488556_1037</name>
</gene>
<reference evidence="2" key="1">
    <citation type="submission" date="2016-10" db="EMBL/GenBank/DDBJ databases">
        <authorList>
            <person name="Varghese N."/>
            <person name="Submissions S."/>
        </authorList>
    </citation>
    <scope>NUCLEOTIDE SEQUENCE [LARGE SCALE GENOMIC DNA]</scope>
    <source>
        <strain evidence="2">DSM 22427</strain>
    </source>
</reference>
<dbReference type="AlphaFoldDB" id="A0A1I6Q7F1"/>
<evidence type="ECO:0008006" key="3">
    <source>
        <dbReference type="Google" id="ProtNLM"/>
    </source>
</evidence>
<dbReference type="EMBL" id="FOZS01000001">
    <property type="protein sequence ID" value="SFS48344.1"/>
    <property type="molecule type" value="Genomic_DNA"/>
</dbReference>